<gene>
    <name evidence="22" type="ORF">JTE90_010346</name>
</gene>
<dbReference type="FunFam" id="3.40.190.10:FF:000060">
    <property type="entry name" value="Glutamate receptor ionotropic, kainate 1"/>
    <property type="match status" value="1"/>
</dbReference>
<keyword evidence="8" id="KW-0406">Ion transport</keyword>
<dbReference type="GO" id="GO:0022824">
    <property type="term" value="F:transmitter-gated monoatomic ion channel activity"/>
    <property type="evidence" value="ECO:0007669"/>
    <property type="project" value="UniProtKB-ARBA"/>
</dbReference>
<dbReference type="FunFam" id="3.40.190.10:FF:000001">
    <property type="entry name" value="Glutamate receptor ionotropic, kainate 2"/>
    <property type="match status" value="1"/>
</dbReference>
<dbReference type="FunFam" id="1.10.287.70:FF:000010">
    <property type="entry name" value="Putative glutamate receptor ionotropic kainate 1"/>
    <property type="match status" value="1"/>
</dbReference>
<feature type="transmembrane region" description="Helical" evidence="19">
    <location>
        <begin position="577"/>
        <end position="601"/>
    </location>
</feature>
<feature type="binding site" evidence="16">
    <location>
        <position position="632"/>
    </location>
    <ligand>
        <name>L-glutamate</name>
        <dbReference type="ChEBI" id="CHEBI:29985"/>
    </ligand>
</feature>
<dbReference type="SMART" id="SM00079">
    <property type="entry name" value="PBPe"/>
    <property type="match status" value="1"/>
</dbReference>
<evidence type="ECO:0000313" key="22">
    <source>
        <dbReference type="EMBL" id="KAG8177770.1"/>
    </source>
</evidence>
<feature type="binding site" evidence="16">
    <location>
        <position position="631"/>
    </location>
    <ligand>
        <name>L-glutamate</name>
        <dbReference type="ChEBI" id="CHEBI:29985"/>
    </ligand>
</feature>
<accession>A0AAV6U2I1</accession>
<dbReference type="Pfam" id="PF00060">
    <property type="entry name" value="Lig_chan"/>
    <property type="match status" value="1"/>
</dbReference>
<dbReference type="InterPro" id="IPR015683">
    <property type="entry name" value="Ionotropic_Glu_rcpt"/>
</dbReference>
<evidence type="ECO:0000256" key="3">
    <source>
        <dbReference type="ARBA" id="ARBA00022475"/>
    </source>
</evidence>
<keyword evidence="6 19" id="KW-1133">Transmembrane helix</keyword>
<feature type="site" description="Crucial to convey clamshell closure to channel opening" evidence="17">
    <location>
        <position position="610"/>
    </location>
</feature>
<feature type="binding site" evidence="16">
    <location>
        <position position="680"/>
    </location>
    <ligand>
        <name>L-glutamate</name>
        <dbReference type="ChEBI" id="CHEBI:29985"/>
    </ligand>
</feature>
<evidence type="ECO:0000313" key="23">
    <source>
        <dbReference type="Proteomes" id="UP000827092"/>
    </source>
</evidence>
<dbReference type="PANTHER" id="PTHR18966">
    <property type="entry name" value="IONOTROPIC GLUTAMATE RECEPTOR"/>
    <property type="match status" value="1"/>
</dbReference>
<keyword evidence="13" id="KW-1071">Ligand-gated ion channel</keyword>
<protein>
    <recommendedName>
        <fullName evidence="24">Glutamate receptor ionotropic, kainate 2</fullName>
    </recommendedName>
</protein>
<evidence type="ECO:0000256" key="14">
    <source>
        <dbReference type="ARBA" id="ARBA00023303"/>
    </source>
</evidence>
<keyword evidence="18" id="KW-1015">Disulfide bond</keyword>
<feature type="transmembrane region" description="Helical" evidence="19">
    <location>
        <begin position="768"/>
        <end position="792"/>
    </location>
</feature>
<dbReference type="GO" id="GO:0045211">
    <property type="term" value="C:postsynaptic membrane"/>
    <property type="evidence" value="ECO:0007669"/>
    <property type="project" value="UniProtKB-SubCell"/>
</dbReference>
<evidence type="ECO:0000256" key="15">
    <source>
        <dbReference type="ARBA" id="ARBA00034104"/>
    </source>
</evidence>
<evidence type="ECO:0000256" key="11">
    <source>
        <dbReference type="ARBA" id="ARBA00023180"/>
    </source>
</evidence>
<evidence type="ECO:0000256" key="19">
    <source>
        <dbReference type="SAM" id="Phobius"/>
    </source>
</evidence>
<dbReference type="GO" id="GO:0007166">
    <property type="term" value="P:cell surface receptor signaling pathway"/>
    <property type="evidence" value="ECO:0007669"/>
    <property type="project" value="UniProtKB-ARBA"/>
</dbReference>
<comment type="caution">
    <text evidence="22">The sequence shown here is derived from an EMBL/GenBank/DDBJ whole genome shotgun (WGS) entry which is preliminary data.</text>
</comment>
<feature type="disulfide bond" evidence="18">
    <location>
        <begin position="69"/>
        <end position="286"/>
    </location>
</feature>
<dbReference type="InterPro" id="IPR028082">
    <property type="entry name" value="Peripla_BP_I"/>
</dbReference>
<comment type="subcellular location">
    <subcellularLocation>
        <location evidence="15">Postsynaptic cell membrane</location>
        <topology evidence="15">Multi-pass membrane protein</topology>
    </subcellularLocation>
</comment>
<dbReference type="Pfam" id="PF01094">
    <property type="entry name" value="ANF_receptor"/>
    <property type="match status" value="2"/>
</dbReference>
<dbReference type="Proteomes" id="UP000827092">
    <property type="component" value="Unassembled WGS sequence"/>
</dbReference>
<evidence type="ECO:0000256" key="12">
    <source>
        <dbReference type="ARBA" id="ARBA00023257"/>
    </source>
</evidence>
<dbReference type="Gene3D" id="3.40.190.10">
    <property type="entry name" value="Periplasmic binding protein-like II"/>
    <property type="match status" value="3"/>
</dbReference>
<keyword evidence="9 19" id="KW-0472">Membrane</keyword>
<dbReference type="EMBL" id="JAFNEN010000751">
    <property type="protein sequence ID" value="KAG8177770.1"/>
    <property type="molecule type" value="Genomic_DNA"/>
</dbReference>
<keyword evidence="14" id="KW-0407">Ion channel</keyword>
<evidence type="ECO:0000259" key="21">
    <source>
        <dbReference type="SMART" id="SM00918"/>
    </source>
</evidence>
<keyword evidence="12" id="KW-0628">Postsynaptic cell membrane</keyword>
<comment type="similarity">
    <text evidence="1">Belongs to the glutamate-gated ion channel (TC 1.A.10.1) family.</text>
</comment>
<keyword evidence="2" id="KW-0813">Transport</keyword>
<evidence type="ECO:0000256" key="6">
    <source>
        <dbReference type="ARBA" id="ARBA00022989"/>
    </source>
</evidence>
<dbReference type="Pfam" id="PF10613">
    <property type="entry name" value="Lig_chan-Glu_bd"/>
    <property type="match status" value="1"/>
</dbReference>
<feature type="domain" description="Ionotropic glutamate receptor C-terminal" evidence="20">
    <location>
        <begin position="370"/>
        <end position="743"/>
    </location>
</feature>
<evidence type="ECO:0000259" key="20">
    <source>
        <dbReference type="SMART" id="SM00079"/>
    </source>
</evidence>
<keyword evidence="10" id="KW-0675">Receptor</keyword>
<evidence type="ECO:0000256" key="4">
    <source>
        <dbReference type="ARBA" id="ARBA00022692"/>
    </source>
</evidence>
<feature type="domain" description="Ionotropic glutamate receptor L-glutamate and glycine-binding" evidence="21">
    <location>
        <begin position="380"/>
        <end position="447"/>
    </location>
</feature>
<evidence type="ECO:0000256" key="5">
    <source>
        <dbReference type="ARBA" id="ARBA00022729"/>
    </source>
</evidence>
<evidence type="ECO:0000256" key="1">
    <source>
        <dbReference type="ARBA" id="ARBA00008685"/>
    </source>
</evidence>
<evidence type="ECO:0000256" key="16">
    <source>
        <dbReference type="PIRSR" id="PIRSR601508-1"/>
    </source>
</evidence>
<evidence type="ECO:0008006" key="24">
    <source>
        <dbReference type="Google" id="ProtNLM"/>
    </source>
</evidence>
<name>A0AAV6U2I1_9ARAC</name>
<keyword evidence="5" id="KW-0732">Signal</keyword>
<evidence type="ECO:0000256" key="13">
    <source>
        <dbReference type="ARBA" id="ARBA00023286"/>
    </source>
</evidence>
<feature type="disulfide bond" evidence="18">
    <location>
        <begin position="692"/>
        <end position="749"/>
    </location>
</feature>
<reference evidence="22 23" key="1">
    <citation type="journal article" date="2022" name="Nat. Ecol. Evol.">
        <title>A masculinizing supergene underlies an exaggerated male reproductive morph in a spider.</title>
        <authorList>
            <person name="Hendrickx F."/>
            <person name="De Corte Z."/>
            <person name="Sonet G."/>
            <person name="Van Belleghem S.M."/>
            <person name="Kostlbacher S."/>
            <person name="Vangestel C."/>
        </authorList>
    </citation>
    <scope>NUCLEOTIDE SEQUENCE [LARGE SCALE GENOMIC DNA]</scope>
    <source>
        <strain evidence="22">W744_W776</strain>
    </source>
</reference>
<dbReference type="Gene3D" id="3.40.50.2300">
    <property type="match status" value="4"/>
</dbReference>
<keyword evidence="7" id="KW-0770">Synapse</keyword>
<evidence type="ECO:0000256" key="2">
    <source>
        <dbReference type="ARBA" id="ARBA00022448"/>
    </source>
</evidence>
<feature type="binding site" evidence="16">
    <location>
        <position position="463"/>
    </location>
    <ligand>
        <name>L-glutamate</name>
        <dbReference type="ChEBI" id="CHEBI:29985"/>
    </ligand>
</feature>
<evidence type="ECO:0000256" key="17">
    <source>
        <dbReference type="PIRSR" id="PIRSR601508-2"/>
    </source>
</evidence>
<sequence length="803" mass="91839">MKYRQRISKTRNIRVGLFDIDDADDYERHMRYALDKLNSNRTILPRKRLFAQIIRMMPDENFHVAKKVCSQVDVGTLAIVGSYLPSKLPVVHSASAILAVPHISTAPAAVKLQQHLQQRVRTRRRVPRSNFSLFLYPPDRDLGKAYRDIVTSRGWKSFTLIYDNPRSLPRLLHLLMMGNDGEAQTFGMMTEYHNYFITSLDLHTVDLQDFQHGRANISGFRLVQPSMISGVFVPREWYLGDIHYGKMHKNAPPVKTQVALLYDSIQLLSEALQMVNESIKFASRSCSKLQPWPQGKMFLNFLKMIKFEGMTGFVKFDSDGYRQNFTLDAMELKRNGLSKVGVWDSSHGLHFTWNYSVAYAEMLQSLKNRTLKVTTILNPPYMMVKKADDQSKNQEQFEQYEGYCVDLLKEMSKILGFKFELRLVRDGSYGTKDSRGIWNGMVRELIDKEADLAIADFTITYEREQVVDFTMPFMNLGISILFRRPAKRPHRLFWFLRPLSLEVWLYMAAAYTLVSLLLFALSRFSPYEWPEPYAECEGVTVHACRKCFSVHNSLWFTVGSLMRQSSELSPRATSTRVVAATWWFFTLIMISSYTANLAAFLTVERMKSPIENADDLAKQTAIEYGCVQSGSTKSFFQSSEIPVYKKMWSTIESARPSVFTQSNSEGVERVLAGDYAFLMESTSIEYETARDCQLTQIGGLLDSKGYGIATPQGSPYAIPFSSVILRLQEDGVLQALNNRWWTPPGLELCPPEDKRTGKVTNELSLVNVGGIFLVLLLGTGAAIVLVVIEFITKSNHRRKRRRR</sequence>
<dbReference type="InterPro" id="IPR001508">
    <property type="entry name" value="Iono_Glu_rcpt_met"/>
</dbReference>
<evidence type="ECO:0000256" key="10">
    <source>
        <dbReference type="ARBA" id="ARBA00023170"/>
    </source>
</evidence>
<evidence type="ECO:0000256" key="9">
    <source>
        <dbReference type="ARBA" id="ARBA00023136"/>
    </source>
</evidence>
<organism evidence="22 23">
    <name type="scientific">Oedothorax gibbosus</name>
    <dbReference type="NCBI Taxonomy" id="931172"/>
    <lineage>
        <taxon>Eukaryota</taxon>
        <taxon>Metazoa</taxon>
        <taxon>Ecdysozoa</taxon>
        <taxon>Arthropoda</taxon>
        <taxon>Chelicerata</taxon>
        <taxon>Arachnida</taxon>
        <taxon>Araneae</taxon>
        <taxon>Araneomorphae</taxon>
        <taxon>Entelegynae</taxon>
        <taxon>Araneoidea</taxon>
        <taxon>Linyphiidae</taxon>
        <taxon>Erigoninae</taxon>
        <taxon>Oedothorax</taxon>
    </lineage>
</organism>
<dbReference type="SUPFAM" id="SSF53850">
    <property type="entry name" value="Periplasmic binding protein-like II"/>
    <property type="match status" value="1"/>
</dbReference>
<evidence type="ECO:0000256" key="18">
    <source>
        <dbReference type="PIRSR" id="PIRSR601508-3"/>
    </source>
</evidence>
<dbReference type="InterPro" id="IPR019594">
    <property type="entry name" value="Glu/Gly-bd"/>
</dbReference>
<dbReference type="InterPro" id="IPR001320">
    <property type="entry name" value="Iontro_rcpt_C"/>
</dbReference>
<feature type="binding site" evidence="16">
    <location>
        <position position="458"/>
    </location>
    <ligand>
        <name>L-glutamate</name>
        <dbReference type="ChEBI" id="CHEBI:29985"/>
    </ligand>
</feature>
<evidence type="ECO:0000256" key="7">
    <source>
        <dbReference type="ARBA" id="ARBA00023018"/>
    </source>
</evidence>
<dbReference type="SMART" id="SM00918">
    <property type="entry name" value="Lig_chan-Glu_bd"/>
    <property type="match status" value="1"/>
</dbReference>
<keyword evidence="11" id="KW-0325">Glycoprotein</keyword>
<keyword evidence="3" id="KW-1003">Cell membrane</keyword>
<proteinExistence type="inferred from homology"/>
<feature type="transmembrane region" description="Helical" evidence="19">
    <location>
        <begin position="503"/>
        <end position="521"/>
    </location>
</feature>
<dbReference type="SUPFAM" id="SSF53822">
    <property type="entry name" value="Periplasmic binding protein-like I"/>
    <property type="match status" value="1"/>
</dbReference>
<dbReference type="PRINTS" id="PR00177">
    <property type="entry name" value="NMDARECEPTOR"/>
</dbReference>
<dbReference type="InterPro" id="IPR001828">
    <property type="entry name" value="ANF_lig-bd_rcpt"/>
</dbReference>
<evidence type="ECO:0000256" key="8">
    <source>
        <dbReference type="ARBA" id="ARBA00023065"/>
    </source>
</evidence>
<keyword evidence="4 19" id="KW-0812">Transmembrane</keyword>
<keyword evidence="23" id="KW-1185">Reference proteome</keyword>
<dbReference type="AlphaFoldDB" id="A0AAV6U2I1"/>